<evidence type="ECO:0000313" key="10">
    <source>
        <dbReference type="RefSeq" id="XP_033532272.1"/>
    </source>
</evidence>
<feature type="transmembrane region" description="Helical" evidence="6">
    <location>
        <begin position="336"/>
        <end position="355"/>
    </location>
</feature>
<dbReference type="FunFam" id="1.20.1250.20:FF:000034">
    <property type="entry name" value="MFS general substrate transporter"/>
    <property type="match status" value="1"/>
</dbReference>
<name>A0A6G1FY74_9PEZI</name>
<sequence length="487" mass="54685">MGDVEKPADITQVVSKETVSSGEQPFIDPAAERRLLWKLDYRIVPILWLLFLLAFLDRSNIGNAKIQGLTKDLNMKGNDYNIALFIFFPPYIIFEVPANLVLRKMAPSTWLSAIMVGWGICTVGQGLVNNLAGLASLRFLIGIFEAGLFPGCIYLISMYYKRYETQWRFSVFFSAGIIAPAFGGLFAYAIAKMEGLGGYSGWRWIFIIEGLITIIIGVASKWLIVDWPEKATFLTEEERRILLARIQADTGDARMDRLDRRSAKRIFTDWKIYCGILMYITVVNTSYSTAFFTPSIIKDMGYTSSAAQIRSIPPWIVAFVVSLGTALVTDRLRHRYSFTIFGLMLCIIGYGILLVPYGSTSVGVKYTALFFVITGCMTAQPIIVAWLSNCASGHYKRAVTSAAVVGFGNCGGLIASNVFFEKEAPAYRTGYRVNTTLICLCLVFCTAMFIGVRWENRKRDRGERDYRLQKEDADNLGDDHPSWRLSH</sequence>
<comment type="subcellular location">
    <subcellularLocation>
        <location evidence="1">Membrane</location>
        <topology evidence="1">Multi-pass membrane protein</topology>
    </subcellularLocation>
</comment>
<proteinExistence type="predicted"/>
<dbReference type="OrthoDB" id="19923at2759"/>
<feature type="transmembrane region" description="Helical" evidence="6">
    <location>
        <begin position="431"/>
        <end position="452"/>
    </location>
</feature>
<evidence type="ECO:0000256" key="5">
    <source>
        <dbReference type="ARBA" id="ARBA00023136"/>
    </source>
</evidence>
<reference evidence="10" key="2">
    <citation type="submission" date="2020-04" db="EMBL/GenBank/DDBJ databases">
        <authorList>
            <consortium name="NCBI Genome Project"/>
        </authorList>
    </citation>
    <scope>NUCLEOTIDE SEQUENCE</scope>
    <source>
        <strain evidence="10">CBS 781.70</strain>
    </source>
</reference>
<dbReference type="PANTHER" id="PTHR43791:SF52">
    <property type="entry name" value="TRANSPORTER, PUTATIVE (AFU_ORTHOLOGUE AFUA_1G11820)-RELATED"/>
    <property type="match status" value="1"/>
</dbReference>
<dbReference type="Pfam" id="PF07690">
    <property type="entry name" value="MFS_1"/>
    <property type="match status" value="1"/>
</dbReference>
<organism evidence="8">
    <name type="scientific">Eremomyces bilateralis CBS 781.70</name>
    <dbReference type="NCBI Taxonomy" id="1392243"/>
    <lineage>
        <taxon>Eukaryota</taxon>
        <taxon>Fungi</taxon>
        <taxon>Dikarya</taxon>
        <taxon>Ascomycota</taxon>
        <taxon>Pezizomycotina</taxon>
        <taxon>Dothideomycetes</taxon>
        <taxon>Dothideomycetes incertae sedis</taxon>
        <taxon>Eremomycetales</taxon>
        <taxon>Eremomycetaceae</taxon>
        <taxon>Eremomyces</taxon>
    </lineage>
</organism>
<dbReference type="Proteomes" id="UP000504638">
    <property type="component" value="Unplaced"/>
</dbReference>
<feature type="transmembrane region" description="Helical" evidence="6">
    <location>
        <begin position="399"/>
        <end position="419"/>
    </location>
</feature>
<dbReference type="FunFam" id="1.20.1250.20:FF:000068">
    <property type="entry name" value="MFS general substrate transporter"/>
    <property type="match status" value="1"/>
</dbReference>
<keyword evidence="5 6" id="KW-0472">Membrane</keyword>
<evidence type="ECO:0000313" key="8">
    <source>
        <dbReference type="EMBL" id="KAF1810641.1"/>
    </source>
</evidence>
<dbReference type="EMBL" id="ML975165">
    <property type="protein sequence ID" value="KAF1810641.1"/>
    <property type="molecule type" value="Genomic_DNA"/>
</dbReference>
<feature type="transmembrane region" description="Helical" evidence="6">
    <location>
        <begin position="109"/>
        <end position="128"/>
    </location>
</feature>
<dbReference type="InterPro" id="IPR011701">
    <property type="entry name" value="MFS"/>
</dbReference>
<dbReference type="PROSITE" id="PS50850">
    <property type="entry name" value="MFS"/>
    <property type="match status" value="1"/>
</dbReference>
<evidence type="ECO:0000256" key="6">
    <source>
        <dbReference type="SAM" id="Phobius"/>
    </source>
</evidence>
<dbReference type="RefSeq" id="XP_033532272.1">
    <property type="nucleotide sequence ID" value="XM_033681960.1"/>
</dbReference>
<feature type="transmembrane region" description="Helical" evidence="6">
    <location>
        <begin position="169"/>
        <end position="190"/>
    </location>
</feature>
<dbReference type="InterPro" id="IPR020846">
    <property type="entry name" value="MFS_dom"/>
</dbReference>
<feature type="transmembrane region" description="Helical" evidence="6">
    <location>
        <begin position="134"/>
        <end position="157"/>
    </location>
</feature>
<feature type="transmembrane region" description="Helical" evidence="6">
    <location>
        <begin position="270"/>
        <end position="292"/>
    </location>
</feature>
<gene>
    <name evidence="8 10" type="ORF">P152DRAFT_483723</name>
</gene>
<feature type="transmembrane region" description="Helical" evidence="6">
    <location>
        <begin position="312"/>
        <end position="329"/>
    </location>
</feature>
<feature type="transmembrane region" description="Helical" evidence="6">
    <location>
        <begin position="39"/>
        <end position="56"/>
    </location>
</feature>
<feature type="transmembrane region" description="Helical" evidence="6">
    <location>
        <begin position="82"/>
        <end position="102"/>
    </location>
</feature>
<keyword evidence="3 6" id="KW-0812">Transmembrane</keyword>
<evidence type="ECO:0000313" key="9">
    <source>
        <dbReference type="Proteomes" id="UP000504638"/>
    </source>
</evidence>
<feature type="transmembrane region" description="Helical" evidence="6">
    <location>
        <begin position="367"/>
        <end position="387"/>
    </location>
</feature>
<dbReference type="PANTHER" id="PTHR43791">
    <property type="entry name" value="PERMEASE-RELATED"/>
    <property type="match status" value="1"/>
</dbReference>
<evidence type="ECO:0000256" key="3">
    <source>
        <dbReference type="ARBA" id="ARBA00022692"/>
    </source>
</evidence>
<evidence type="ECO:0000259" key="7">
    <source>
        <dbReference type="PROSITE" id="PS50850"/>
    </source>
</evidence>
<feature type="transmembrane region" description="Helical" evidence="6">
    <location>
        <begin position="202"/>
        <end position="224"/>
    </location>
</feature>
<reference evidence="10" key="3">
    <citation type="submission" date="2025-04" db="UniProtKB">
        <authorList>
            <consortium name="RefSeq"/>
        </authorList>
    </citation>
    <scope>IDENTIFICATION</scope>
    <source>
        <strain evidence="10">CBS 781.70</strain>
    </source>
</reference>
<evidence type="ECO:0000256" key="4">
    <source>
        <dbReference type="ARBA" id="ARBA00022989"/>
    </source>
</evidence>
<dbReference type="GeneID" id="54422530"/>
<dbReference type="SUPFAM" id="SSF103473">
    <property type="entry name" value="MFS general substrate transporter"/>
    <property type="match status" value="1"/>
</dbReference>
<dbReference type="GO" id="GO:0022857">
    <property type="term" value="F:transmembrane transporter activity"/>
    <property type="evidence" value="ECO:0007669"/>
    <property type="project" value="InterPro"/>
</dbReference>
<evidence type="ECO:0000256" key="2">
    <source>
        <dbReference type="ARBA" id="ARBA00022448"/>
    </source>
</evidence>
<dbReference type="AlphaFoldDB" id="A0A6G1FY74"/>
<dbReference type="InterPro" id="IPR036259">
    <property type="entry name" value="MFS_trans_sf"/>
</dbReference>
<feature type="domain" description="Major facilitator superfamily (MFS) profile" evidence="7">
    <location>
        <begin position="43"/>
        <end position="458"/>
    </location>
</feature>
<evidence type="ECO:0000256" key="1">
    <source>
        <dbReference type="ARBA" id="ARBA00004141"/>
    </source>
</evidence>
<keyword evidence="2" id="KW-0813">Transport</keyword>
<keyword evidence="9" id="KW-1185">Reference proteome</keyword>
<accession>A0A6G1FY74</accession>
<dbReference type="Gene3D" id="1.20.1250.20">
    <property type="entry name" value="MFS general substrate transporter like domains"/>
    <property type="match status" value="2"/>
</dbReference>
<dbReference type="GO" id="GO:0016020">
    <property type="term" value="C:membrane"/>
    <property type="evidence" value="ECO:0007669"/>
    <property type="project" value="UniProtKB-SubCell"/>
</dbReference>
<keyword evidence="4 6" id="KW-1133">Transmembrane helix</keyword>
<protein>
    <submittedName>
        <fullName evidence="8 10">MFS general substrate transporter</fullName>
    </submittedName>
</protein>
<reference evidence="8 10" key="1">
    <citation type="submission" date="2020-01" db="EMBL/GenBank/DDBJ databases">
        <authorList>
            <consortium name="DOE Joint Genome Institute"/>
            <person name="Haridas S."/>
            <person name="Albert R."/>
            <person name="Binder M."/>
            <person name="Bloem J."/>
            <person name="Labutti K."/>
            <person name="Salamov A."/>
            <person name="Andreopoulos B."/>
            <person name="Baker S.E."/>
            <person name="Barry K."/>
            <person name="Bills G."/>
            <person name="Bluhm B.H."/>
            <person name="Cannon C."/>
            <person name="Castanera R."/>
            <person name="Culley D.E."/>
            <person name="Daum C."/>
            <person name="Ezra D."/>
            <person name="Gonzalez J.B."/>
            <person name="Henrissat B."/>
            <person name="Kuo A."/>
            <person name="Liang C."/>
            <person name="Lipzen A."/>
            <person name="Lutzoni F."/>
            <person name="Magnuson J."/>
            <person name="Mondo S."/>
            <person name="Nolan M."/>
            <person name="Ohm R."/>
            <person name="Pangilinan J."/>
            <person name="Park H.-J."/>
            <person name="Ramirez L."/>
            <person name="Alfaro M."/>
            <person name="Sun H."/>
            <person name="Tritt A."/>
            <person name="Yoshinaga Y."/>
            <person name="Zwiers L.-H."/>
            <person name="Turgeon B.G."/>
            <person name="Goodwin S.B."/>
            <person name="Spatafora J.W."/>
            <person name="Crous P.W."/>
            <person name="Grigoriev I.V."/>
        </authorList>
    </citation>
    <scope>NUCLEOTIDE SEQUENCE</scope>
    <source>
        <strain evidence="8 10">CBS 781.70</strain>
    </source>
</reference>